<dbReference type="EMBL" id="JAQIZT010000009">
    <property type="protein sequence ID" value="KAJ6984286.1"/>
    <property type="molecule type" value="Genomic_DNA"/>
</dbReference>
<dbReference type="AlphaFoldDB" id="A0AAD6MFE0"/>
<proteinExistence type="predicted"/>
<sequence length="69" mass="7892">MGDLRKLVVGIRMSDDNAQMVPPPRRQARGIISILFEHEQATQQVSMIQAVLGTRVPGEWNWHRTPIEE</sequence>
<evidence type="ECO:0000313" key="1">
    <source>
        <dbReference type="EMBL" id="KAJ6984286.1"/>
    </source>
</evidence>
<keyword evidence="2" id="KW-1185">Reference proteome</keyword>
<evidence type="ECO:0000313" key="2">
    <source>
        <dbReference type="Proteomes" id="UP001164929"/>
    </source>
</evidence>
<comment type="caution">
    <text evidence="1">The sequence shown here is derived from an EMBL/GenBank/DDBJ whole genome shotgun (WGS) entry which is preliminary data.</text>
</comment>
<gene>
    <name evidence="1" type="ORF">NC653_022524</name>
</gene>
<accession>A0AAD6MFE0</accession>
<dbReference type="Proteomes" id="UP001164929">
    <property type="component" value="Chromosome 9"/>
</dbReference>
<name>A0AAD6MFE0_9ROSI</name>
<reference evidence="1" key="1">
    <citation type="journal article" date="2023" name="Mol. Ecol. Resour.">
        <title>Chromosome-level genome assembly of a triploid poplar Populus alba 'Berolinensis'.</title>
        <authorList>
            <person name="Chen S."/>
            <person name="Yu Y."/>
            <person name="Wang X."/>
            <person name="Wang S."/>
            <person name="Zhang T."/>
            <person name="Zhou Y."/>
            <person name="He R."/>
            <person name="Meng N."/>
            <person name="Wang Y."/>
            <person name="Liu W."/>
            <person name="Liu Z."/>
            <person name="Liu J."/>
            <person name="Guo Q."/>
            <person name="Huang H."/>
            <person name="Sederoff R.R."/>
            <person name="Wang G."/>
            <person name="Qu G."/>
            <person name="Chen S."/>
        </authorList>
    </citation>
    <scope>NUCLEOTIDE SEQUENCE</scope>
    <source>
        <strain evidence="1">SC-2020</strain>
    </source>
</reference>
<organism evidence="1 2">
    <name type="scientific">Populus alba x Populus x berolinensis</name>
    <dbReference type="NCBI Taxonomy" id="444605"/>
    <lineage>
        <taxon>Eukaryota</taxon>
        <taxon>Viridiplantae</taxon>
        <taxon>Streptophyta</taxon>
        <taxon>Embryophyta</taxon>
        <taxon>Tracheophyta</taxon>
        <taxon>Spermatophyta</taxon>
        <taxon>Magnoliopsida</taxon>
        <taxon>eudicotyledons</taxon>
        <taxon>Gunneridae</taxon>
        <taxon>Pentapetalae</taxon>
        <taxon>rosids</taxon>
        <taxon>fabids</taxon>
        <taxon>Malpighiales</taxon>
        <taxon>Salicaceae</taxon>
        <taxon>Saliceae</taxon>
        <taxon>Populus</taxon>
    </lineage>
</organism>
<protein>
    <submittedName>
        <fullName evidence="1">Uncharacterized protein</fullName>
    </submittedName>
</protein>